<feature type="region of interest" description="Disordered" evidence="1">
    <location>
        <begin position="28"/>
        <end position="112"/>
    </location>
</feature>
<evidence type="ECO:0000313" key="3">
    <source>
        <dbReference type="Proteomes" id="UP000828390"/>
    </source>
</evidence>
<gene>
    <name evidence="2" type="ORF">DPMN_191657</name>
</gene>
<protein>
    <submittedName>
        <fullName evidence="2">Uncharacterized protein</fullName>
    </submittedName>
</protein>
<evidence type="ECO:0000256" key="1">
    <source>
        <dbReference type="SAM" id="MobiDB-lite"/>
    </source>
</evidence>
<dbReference type="EMBL" id="JAIWYP010000053">
    <property type="protein sequence ID" value="KAH3690801.1"/>
    <property type="molecule type" value="Genomic_DNA"/>
</dbReference>
<proteinExistence type="predicted"/>
<keyword evidence="3" id="KW-1185">Reference proteome</keyword>
<accession>A0A9D3Y0L9</accession>
<dbReference type="Proteomes" id="UP000828390">
    <property type="component" value="Unassembled WGS sequence"/>
</dbReference>
<comment type="caution">
    <text evidence="2">The sequence shown here is derived from an EMBL/GenBank/DDBJ whole genome shotgun (WGS) entry which is preliminary data.</text>
</comment>
<evidence type="ECO:0000313" key="2">
    <source>
        <dbReference type="EMBL" id="KAH3690801.1"/>
    </source>
</evidence>
<reference evidence="2" key="1">
    <citation type="journal article" date="2019" name="bioRxiv">
        <title>The Genome of the Zebra Mussel, Dreissena polymorpha: A Resource for Invasive Species Research.</title>
        <authorList>
            <person name="McCartney M.A."/>
            <person name="Auch B."/>
            <person name="Kono T."/>
            <person name="Mallez S."/>
            <person name="Zhang Y."/>
            <person name="Obille A."/>
            <person name="Becker A."/>
            <person name="Abrahante J.E."/>
            <person name="Garbe J."/>
            <person name="Badalamenti J.P."/>
            <person name="Herman A."/>
            <person name="Mangelson H."/>
            <person name="Liachko I."/>
            <person name="Sullivan S."/>
            <person name="Sone E.D."/>
            <person name="Koren S."/>
            <person name="Silverstein K.A.T."/>
            <person name="Beckman K.B."/>
            <person name="Gohl D.M."/>
        </authorList>
    </citation>
    <scope>NUCLEOTIDE SEQUENCE</scope>
    <source>
        <strain evidence="2">Duluth1</strain>
        <tissue evidence="2">Whole animal</tissue>
    </source>
</reference>
<dbReference type="AlphaFoldDB" id="A0A9D3Y0L9"/>
<organism evidence="2 3">
    <name type="scientific">Dreissena polymorpha</name>
    <name type="common">Zebra mussel</name>
    <name type="synonym">Mytilus polymorpha</name>
    <dbReference type="NCBI Taxonomy" id="45954"/>
    <lineage>
        <taxon>Eukaryota</taxon>
        <taxon>Metazoa</taxon>
        <taxon>Spiralia</taxon>
        <taxon>Lophotrochozoa</taxon>
        <taxon>Mollusca</taxon>
        <taxon>Bivalvia</taxon>
        <taxon>Autobranchia</taxon>
        <taxon>Heteroconchia</taxon>
        <taxon>Euheterodonta</taxon>
        <taxon>Imparidentia</taxon>
        <taxon>Neoheterodontei</taxon>
        <taxon>Myida</taxon>
        <taxon>Dreissenoidea</taxon>
        <taxon>Dreissenidae</taxon>
        <taxon>Dreissena</taxon>
    </lineage>
</organism>
<reference evidence="2" key="2">
    <citation type="submission" date="2020-11" db="EMBL/GenBank/DDBJ databases">
        <authorList>
            <person name="McCartney M.A."/>
            <person name="Auch B."/>
            <person name="Kono T."/>
            <person name="Mallez S."/>
            <person name="Becker A."/>
            <person name="Gohl D.M."/>
            <person name="Silverstein K.A.T."/>
            <person name="Koren S."/>
            <person name="Bechman K.B."/>
            <person name="Herman A."/>
            <person name="Abrahante J.E."/>
            <person name="Garbe J."/>
        </authorList>
    </citation>
    <scope>NUCLEOTIDE SEQUENCE</scope>
    <source>
        <strain evidence="2">Duluth1</strain>
        <tissue evidence="2">Whole animal</tissue>
    </source>
</reference>
<sequence length="112" mass="12163">MSRSWKHASTWIPKPTVHAPINANFEELLDENKATPTMVETMSGGPEETNGAEEAESDVNNHDDNPHADNNSTRCPQIPPSKPNAARSAKPGAHTLQERLSCSAIEHKGTEP</sequence>
<name>A0A9D3Y0L9_DREPO</name>